<organism evidence="1 2">
    <name type="scientific">Thomasclavelia spiroformis</name>
    <dbReference type="NCBI Taxonomy" id="29348"/>
    <lineage>
        <taxon>Bacteria</taxon>
        <taxon>Bacillati</taxon>
        <taxon>Bacillota</taxon>
        <taxon>Erysipelotrichia</taxon>
        <taxon>Erysipelotrichales</taxon>
        <taxon>Coprobacillaceae</taxon>
        <taxon>Thomasclavelia</taxon>
    </lineage>
</organism>
<gene>
    <name evidence="1" type="ORF">KHX14_06150</name>
</gene>
<comment type="caution">
    <text evidence="1">The sequence shown here is derived from an EMBL/GenBank/DDBJ whole genome shotgun (WGS) entry which is preliminary data.</text>
</comment>
<name>A0A943I7Q9_9FIRM</name>
<dbReference type="EMBL" id="JAGZCC010000030">
    <property type="protein sequence ID" value="MBS5588386.1"/>
    <property type="molecule type" value="Genomic_DNA"/>
</dbReference>
<dbReference type="AlphaFoldDB" id="A0A943I7Q9"/>
<proteinExistence type="predicted"/>
<dbReference type="Pfam" id="PF16162">
    <property type="entry name" value="KwaB"/>
    <property type="match status" value="1"/>
</dbReference>
<reference evidence="1" key="1">
    <citation type="submission" date="2021-02" db="EMBL/GenBank/DDBJ databases">
        <title>Infant gut strain persistence is associated with maternal origin, phylogeny, and functional potential including surface adhesion and iron acquisition.</title>
        <authorList>
            <person name="Lou Y.C."/>
        </authorList>
    </citation>
    <scope>NUCLEOTIDE SEQUENCE</scope>
    <source>
        <strain evidence="1">L3_108_000G1_dasL3_108_000G1_metabat.metabat.11</strain>
    </source>
</reference>
<evidence type="ECO:0000313" key="1">
    <source>
        <dbReference type="EMBL" id="MBS5588386.1"/>
    </source>
</evidence>
<sequence length="304" mass="35684">MERIKDIINDTDSNVRIYLLKKRGYKGKYEAVIFPNALDTKVREIYAKNYEHFCGNCEIKEYDAVHSERGTIKKLSSEDLPFWKGMIEGINIADRENILLNKENFTDDYSIIVLVYEKIVSEELQHVYLIAQYRKVESWYKNSLKFGFVANTIQYKNEEIFVLNGCIDTAIVDEDVFVLQETNFEKIFNYYEKSKQIIKTKKSKIEKWSFLDDPKLFYSSVEGKKGPTTKLARALEKAVGDFSTLEPSKVRETLSQYEDFKNIDFDDENRIKFTPGVRDLIIDIVRHTYARFLFDDVLIHTKGI</sequence>
<protein>
    <submittedName>
        <fullName evidence="1">DUF4868 domain-containing protein</fullName>
    </submittedName>
</protein>
<accession>A0A943I7Q9</accession>
<dbReference type="InterPro" id="IPR032359">
    <property type="entry name" value="KwaB-like"/>
</dbReference>
<dbReference type="Proteomes" id="UP000751224">
    <property type="component" value="Unassembled WGS sequence"/>
</dbReference>
<evidence type="ECO:0000313" key="2">
    <source>
        <dbReference type="Proteomes" id="UP000751224"/>
    </source>
</evidence>
<dbReference type="RefSeq" id="WP_303887087.1">
    <property type="nucleotide sequence ID" value="NZ_JAGZCC010000030.1"/>
</dbReference>